<sequence>MLATPYDQASASKVSCKKTLLSQISPIGGKSVWTIKAKLIFIAEDGPE</sequence>
<keyword evidence="1" id="KW-1185">Reference proteome</keyword>
<dbReference type="WBParaSite" id="Hba_08891">
    <property type="protein sequence ID" value="Hba_08891"/>
    <property type="gene ID" value="Hba_08891"/>
</dbReference>
<dbReference type="Proteomes" id="UP000095283">
    <property type="component" value="Unplaced"/>
</dbReference>
<reference evidence="2" key="1">
    <citation type="submission" date="2016-11" db="UniProtKB">
        <authorList>
            <consortium name="WormBaseParasite"/>
        </authorList>
    </citation>
    <scope>IDENTIFICATION</scope>
</reference>
<evidence type="ECO:0000313" key="2">
    <source>
        <dbReference type="WBParaSite" id="Hba_08891"/>
    </source>
</evidence>
<accession>A0A1I7WUN4</accession>
<dbReference type="AlphaFoldDB" id="A0A1I7WUN4"/>
<proteinExistence type="predicted"/>
<evidence type="ECO:0000313" key="1">
    <source>
        <dbReference type="Proteomes" id="UP000095283"/>
    </source>
</evidence>
<protein>
    <submittedName>
        <fullName evidence="2">MATH domain-containing protein</fullName>
    </submittedName>
</protein>
<organism evidence="1 2">
    <name type="scientific">Heterorhabditis bacteriophora</name>
    <name type="common">Entomopathogenic nematode worm</name>
    <dbReference type="NCBI Taxonomy" id="37862"/>
    <lineage>
        <taxon>Eukaryota</taxon>
        <taxon>Metazoa</taxon>
        <taxon>Ecdysozoa</taxon>
        <taxon>Nematoda</taxon>
        <taxon>Chromadorea</taxon>
        <taxon>Rhabditida</taxon>
        <taxon>Rhabditina</taxon>
        <taxon>Rhabditomorpha</taxon>
        <taxon>Strongyloidea</taxon>
        <taxon>Heterorhabditidae</taxon>
        <taxon>Heterorhabditis</taxon>
    </lineage>
</organism>
<name>A0A1I7WUN4_HETBA</name>